<dbReference type="InterPro" id="IPR000871">
    <property type="entry name" value="Beta-lactam_class-A"/>
</dbReference>
<accession>A0A0F9YKC2</accession>
<dbReference type="Gene3D" id="3.40.710.10">
    <property type="entry name" value="DD-peptidase/beta-lactamase superfamily"/>
    <property type="match status" value="1"/>
</dbReference>
<dbReference type="InterPro" id="IPR045155">
    <property type="entry name" value="Beta-lactam_cat"/>
</dbReference>
<comment type="caution">
    <text evidence="4">The sequence shown here is derived from an EMBL/GenBank/DDBJ whole genome shotgun (WGS) entry which is preliminary data.</text>
</comment>
<feature type="region of interest" description="Disordered" evidence="1">
    <location>
        <begin position="1"/>
        <end position="41"/>
    </location>
</feature>
<dbReference type="PANTHER" id="PTHR35333:SF3">
    <property type="entry name" value="BETA-LACTAMASE-TYPE TRANSPEPTIDASE FOLD CONTAINING PROTEIN"/>
    <property type="match status" value="1"/>
</dbReference>
<feature type="domain" description="Beta-lactamase class A catalytic" evidence="3">
    <location>
        <begin position="180"/>
        <end position="302"/>
    </location>
</feature>
<feature type="transmembrane region" description="Helical" evidence="2">
    <location>
        <begin position="49"/>
        <end position="69"/>
    </location>
</feature>
<evidence type="ECO:0000256" key="2">
    <source>
        <dbReference type="SAM" id="Phobius"/>
    </source>
</evidence>
<evidence type="ECO:0000313" key="4">
    <source>
        <dbReference type="EMBL" id="KKP31708.1"/>
    </source>
</evidence>
<sequence>MIFSRGKDADFEDEVEEEEIPKRKFRDLRPENRRARKEPPKPWGKKERLIVLIILLVTVLTSGILALTARNFKLPNFPKIGIPNLSNFNIFKEQVIIVGNKGTKVNLAKIENTKKQFKSLTDDYSGIYAFYIYDLNGNYFYGENYQEKMQAASLIKLPVIYLTYLESQKGNLDINEYRSYLEAMGKRSDNQAFIKMVSILGKENINKAIINLGMSKTSLEENITTPEDIGLFFKKLKNYEILNKENTDEFLEFLTDTSFEKWLRPGIPSEIRLAHKYGREVHAVNDAGIVFSDKPFVLVIMTDGVVESEADKIFPELSKLLYNDQINEKTN</sequence>
<protein>
    <submittedName>
        <fullName evidence="4">Beta-lactamase class A-like protein</fullName>
    </submittedName>
</protein>
<feature type="compositionally biased region" description="Acidic residues" evidence="1">
    <location>
        <begin position="10"/>
        <end position="19"/>
    </location>
</feature>
<dbReference type="Pfam" id="PF13354">
    <property type="entry name" value="Beta-lactamase2"/>
    <property type="match status" value="2"/>
</dbReference>
<dbReference type="SUPFAM" id="SSF56601">
    <property type="entry name" value="beta-lactamase/transpeptidase-like"/>
    <property type="match status" value="1"/>
</dbReference>
<evidence type="ECO:0000259" key="3">
    <source>
        <dbReference type="Pfam" id="PF13354"/>
    </source>
</evidence>
<dbReference type="PANTHER" id="PTHR35333">
    <property type="entry name" value="BETA-LACTAMASE"/>
    <property type="match status" value="1"/>
</dbReference>
<dbReference type="GO" id="GO:0030655">
    <property type="term" value="P:beta-lactam antibiotic catabolic process"/>
    <property type="evidence" value="ECO:0007669"/>
    <property type="project" value="InterPro"/>
</dbReference>
<dbReference type="GO" id="GO:0008800">
    <property type="term" value="F:beta-lactamase activity"/>
    <property type="evidence" value="ECO:0007669"/>
    <property type="project" value="InterPro"/>
</dbReference>
<organism evidence="4 5">
    <name type="scientific">Candidatus Woesebacteria bacterium GW2011_GWC2_31_9</name>
    <dbReference type="NCBI Taxonomy" id="1618586"/>
    <lineage>
        <taxon>Bacteria</taxon>
        <taxon>Candidatus Woeseibacteriota</taxon>
    </lineage>
</organism>
<dbReference type="AlphaFoldDB" id="A0A0F9YKC2"/>
<gene>
    <name evidence="4" type="ORF">UR21_C0006G0023</name>
</gene>
<name>A0A0F9YKC2_9BACT</name>
<feature type="compositionally biased region" description="Basic and acidic residues" evidence="1">
    <location>
        <begin position="27"/>
        <end position="41"/>
    </location>
</feature>
<feature type="domain" description="Beta-lactamase class A catalytic" evidence="3">
    <location>
        <begin position="130"/>
        <end position="176"/>
    </location>
</feature>
<proteinExistence type="predicted"/>
<keyword evidence="2" id="KW-0472">Membrane</keyword>
<dbReference type="EMBL" id="LBOI01000006">
    <property type="protein sequence ID" value="KKP31708.1"/>
    <property type="molecule type" value="Genomic_DNA"/>
</dbReference>
<dbReference type="GO" id="GO:0046677">
    <property type="term" value="P:response to antibiotic"/>
    <property type="evidence" value="ECO:0007669"/>
    <property type="project" value="InterPro"/>
</dbReference>
<evidence type="ECO:0000313" key="5">
    <source>
        <dbReference type="Proteomes" id="UP000034803"/>
    </source>
</evidence>
<keyword evidence="2" id="KW-1133">Transmembrane helix</keyword>
<dbReference type="InterPro" id="IPR012338">
    <property type="entry name" value="Beta-lactam/transpept-like"/>
</dbReference>
<evidence type="ECO:0000256" key="1">
    <source>
        <dbReference type="SAM" id="MobiDB-lite"/>
    </source>
</evidence>
<dbReference type="Proteomes" id="UP000034803">
    <property type="component" value="Unassembled WGS sequence"/>
</dbReference>
<keyword evidence="2" id="KW-0812">Transmembrane</keyword>
<reference evidence="4 5" key="1">
    <citation type="journal article" date="2015" name="Nature">
        <title>rRNA introns, odd ribosomes, and small enigmatic genomes across a large radiation of phyla.</title>
        <authorList>
            <person name="Brown C.T."/>
            <person name="Hug L.A."/>
            <person name="Thomas B.C."/>
            <person name="Sharon I."/>
            <person name="Castelle C.J."/>
            <person name="Singh A."/>
            <person name="Wilkins M.J."/>
            <person name="Williams K.H."/>
            <person name="Banfield J.F."/>
        </authorList>
    </citation>
    <scope>NUCLEOTIDE SEQUENCE [LARGE SCALE GENOMIC DNA]</scope>
</reference>